<dbReference type="InterPro" id="IPR017972">
    <property type="entry name" value="Cyt_P450_CS"/>
</dbReference>
<evidence type="ECO:0000256" key="4">
    <source>
        <dbReference type="ARBA" id="ARBA00023002"/>
    </source>
</evidence>
<dbReference type="EMBL" id="MDDG01000001">
    <property type="protein sequence ID" value="OQE47090.1"/>
    <property type="molecule type" value="Genomic_DNA"/>
</dbReference>
<protein>
    <recommendedName>
        <fullName evidence="10">Cytochrome P450</fullName>
    </recommendedName>
</protein>
<evidence type="ECO:0000256" key="5">
    <source>
        <dbReference type="ARBA" id="ARBA00023004"/>
    </source>
</evidence>
<keyword evidence="7" id="KW-0503">Monooxygenase</keyword>
<dbReference type="CDD" id="cd11062">
    <property type="entry name" value="CYP58-like"/>
    <property type="match status" value="1"/>
</dbReference>
<sequence>MARDIQKTIEHACDGVSTNFDAQFFFRAIAGDILSTHYFGENMNLIDRPEYARKLWDGIDTMVRQMWYSIHIPYLASVLVNMPILVLKISFPGFAGLVELCMRQAEKAIERNETKSTPLENHNNATFFDLLMTPSPGQESIHLNRNDMVNHGLNLVGAGVDTVSLAMTAALYHILSSPEIQGQVYKEAQEATPFVREKLDSQRIRTLPYLAAVIKESLRMYPPVPGRLPRIVPPQGESYDGKFIPGGTTVSISPYTIHRDPLLFPEPNIFKPERWLGDNTPELERAIIAFGGGSRMCPGIHLAYLEMHMTLAMLFSRFVLELESPLPSPELDWKDHFVVDLDHPVKVRVLADHWASEKNRTGLPSC</sequence>
<dbReference type="GO" id="GO:0043386">
    <property type="term" value="P:mycotoxin biosynthetic process"/>
    <property type="evidence" value="ECO:0007669"/>
    <property type="project" value="UniProtKB-ARBA"/>
</dbReference>
<organism evidence="8 9">
    <name type="scientific">Penicillium coprophilum</name>
    <dbReference type="NCBI Taxonomy" id="36646"/>
    <lineage>
        <taxon>Eukaryota</taxon>
        <taxon>Fungi</taxon>
        <taxon>Dikarya</taxon>
        <taxon>Ascomycota</taxon>
        <taxon>Pezizomycotina</taxon>
        <taxon>Eurotiomycetes</taxon>
        <taxon>Eurotiomycetidae</taxon>
        <taxon>Eurotiales</taxon>
        <taxon>Aspergillaceae</taxon>
        <taxon>Penicillium</taxon>
    </lineage>
</organism>
<comment type="similarity">
    <text evidence="2 7">Belongs to the cytochrome P450 family.</text>
</comment>
<keyword evidence="4 7" id="KW-0560">Oxidoreductase</keyword>
<reference evidence="9" key="1">
    <citation type="journal article" date="2017" name="Nat. Microbiol.">
        <title>Global analysis of biosynthetic gene clusters reveals vast potential of secondary metabolite production in Penicillium species.</title>
        <authorList>
            <person name="Nielsen J.C."/>
            <person name="Grijseels S."/>
            <person name="Prigent S."/>
            <person name="Ji B."/>
            <person name="Dainat J."/>
            <person name="Nielsen K.F."/>
            <person name="Frisvad J.C."/>
            <person name="Workman M."/>
            <person name="Nielsen J."/>
        </authorList>
    </citation>
    <scope>NUCLEOTIDE SEQUENCE [LARGE SCALE GENOMIC DNA]</scope>
    <source>
        <strain evidence="9">IBT 31321</strain>
    </source>
</reference>
<keyword evidence="5 6" id="KW-0408">Iron</keyword>
<evidence type="ECO:0000313" key="9">
    <source>
        <dbReference type="Proteomes" id="UP000191500"/>
    </source>
</evidence>
<dbReference type="PRINTS" id="PR00463">
    <property type="entry name" value="EP450I"/>
</dbReference>
<evidence type="ECO:0000256" key="3">
    <source>
        <dbReference type="ARBA" id="ARBA00022723"/>
    </source>
</evidence>
<evidence type="ECO:0008006" key="10">
    <source>
        <dbReference type="Google" id="ProtNLM"/>
    </source>
</evidence>
<dbReference type="GO" id="GO:0005506">
    <property type="term" value="F:iron ion binding"/>
    <property type="evidence" value="ECO:0007669"/>
    <property type="project" value="InterPro"/>
</dbReference>
<dbReference type="InterPro" id="IPR050121">
    <property type="entry name" value="Cytochrome_P450_monoxygenase"/>
</dbReference>
<evidence type="ECO:0000313" key="8">
    <source>
        <dbReference type="EMBL" id="OQE47090.1"/>
    </source>
</evidence>
<evidence type="ECO:0000256" key="2">
    <source>
        <dbReference type="ARBA" id="ARBA00010617"/>
    </source>
</evidence>
<dbReference type="InterPro" id="IPR002401">
    <property type="entry name" value="Cyt_P450_E_grp-I"/>
</dbReference>
<comment type="cofactor">
    <cofactor evidence="1 6">
        <name>heme</name>
        <dbReference type="ChEBI" id="CHEBI:30413"/>
    </cofactor>
</comment>
<dbReference type="GO" id="GO:0004497">
    <property type="term" value="F:monooxygenase activity"/>
    <property type="evidence" value="ECO:0007669"/>
    <property type="project" value="UniProtKB-KW"/>
</dbReference>
<keyword evidence="6 7" id="KW-0349">Heme</keyword>
<keyword evidence="3 6" id="KW-0479">Metal-binding</keyword>
<dbReference type="PANTHER" id="PTHR24305">
    <property type="entry name" value="CYTOCHROME P450"/>
    <property type="match status" value="1"/>
</dbReference>
<dbReference type="STRING" id="36646.A0A1V6V8S7"/>
<dbReference type="GO" id="GO:0016705">
    <property type="term" value="F:oxidoreductase activity, acting on paired donors, with incorporation or reduction of molecular oxygen"/>
    <property type="evidence" value="ECO:0007669"/>
    <property type="project" value="InterPro"/>
</dbReference>
<evidence type="ECO:0000256" key="7">
    <source>
        <dbReference type="RuleBase" id="RU000461"/>
    </source>
</evidence>
<dbReference type="PANTHER" id="PTHR24305:SF166">
    <property type="entry name" value="CYTOCHROME P450 12A4, MITOCHONDRIAL-RELATED"/>
    <property type="match status" value="1"/>
</dbReference>
<keyword evidence="9" id="KW-1185">Reference proteome</keyword>
<accession>A0A1V6V8S7</accession>
<name>A0A1V6V8S7_9EURO</name>
<proteinExistence type="inferred from homology"/>
<evidence type="ECO:0000256" key="1">
    <source>
        <dbReference type="ARBA" id="ARBA00001971"/>
    </source>
</evidence>
<dbReference type="Gene3D" id="1.10.630.10">
    <property type="entry name" value="Cytochrome P450"/>
    <property type="match status" value="1"/>
</dbReference>
<dbReference type="Pfam" id="PF00067">
    <property type="entry name" value="p450"/>
    <property type="match status" value="1"/>
</dbReference>
<dbReference type="AlphaFoldDB" id="A0A1V6V8S7"/>
<dbReference type="SUPFAM" id="SSF48264">
    <property type="entry name" value="Cytochrome P450"/>
    <property type="match status" value="1"/>
</dbReference>
<evidence type="ECO:0000256" key="6">
    <source>
        <dbReference type="PIRSR" id="PIRSR602401-1"/>
    </source>
</evidence>
<dbReference type="GO" id="GO:0020037">
    <property type="term" value="F:heme binding"/>
    <property type="evidence" value="ECO:0007669"/>
    <property type="project" value="InterPro"/>
</dbReference>
<dbReference type="Proteomes" id="UP000191500">
    <property type="component" value="Unassembled WGS sequence"/>
</dbReference>
<dbReference type="PRINTS" id="PR00385">
    <property type="entry name" value="P450"/>
</dbReference>
<comment type="caution">
    <text evidence="8">The sequence shown here is derived from an EMBL/GenBank/DDBJ whole genome shotgun (WGS) entry which is preliminary data.</text>
</comment>
<feature type="binding site" description="axial binding residue" evidence="6">
    <location>
        <position position="297"/>
    </location>
    <ligand>
        <name>heme</name>
        <dbReference type="ChEBI" id="CHEBI:30413"/>
    </ligand>
    <ligandPart>
        <name>Fe</name>
        <dbReference type="ChEBI" id="CHEBI:18248"/>
    </ligandPart>
</feature>
<dbReference type="InterPro" id="IPR036396">
    <property type="entry name" value="Cyt_P450_sf"/>
</dbReference>
<dbReference type="PROSITE" id="PS00086">
    <property type="entry name" value="CYTOCHROME_P450"/>
    <property type="match status" value="1"/>
</dbReference>
<dbReference type="InterPro" id="IPR001128">
    <property type="entry name" value="Cyt_P450"/>
</dbReference>
<gene>
    <name evidence="8" type="ORF">PENCOP_c001G00455</name>
</gene>